<accession>A0A562N501</accession>
<feature type="transmembrane region" description="Helical" evidence="2">
    <location>
        <begin position="54"/>
        <end position="72"/>
    </location>
</feature>
<evidence type="ECO:0000256" key="2">
    <source>
        <dbReference type="SAM" id="Phobius"/>
    </source>
</evidence>
<keyword evidence="2" id="KW-1133">Transmembrane helix</keyword>
<feature type="transmembrane region" description="Helical" evidence="2">
    <location>
        <begin position="84"/>
        <end position="103"/>
    </location>
</feature>
<dbReference type="AlphaFoldDB" id="A0A562N501"/>
<name>A0A562N501_9RHOB</name>
<protein>
    <submittedName>
        <fullName evidence="3">Uncharacterized protein</fullName>
    </submittedName>
</protein>
<feature type="transmembrane region" description="Helical" evidence="2">
    <location>
        <begin position="123"/>
        <end position="156"/>
    </location>
</feature>
<reference evidence="3 4" key="1">
    <citation type="journal article" date="2015" name="Stand. Genomic Sci.">
        <title>Genomic Encyclopedia of Bacterial and Archaeal Type Strains, Phase III: the genomes of soil and plant-associated and newly described type strains.</title>
        <authorList>
            <person name="Whitman W.B."/>
            <person name="Woyke T."/>
            <person name="Klenk H.P."/>
            <person name="Zhou Y."/>
            <person name="Lilburn T.G."/>
            <person name="Beck B.J."/>
            <person name="De Vos P."/>
            <person name="Vandamme P."/>
            <person name="Eisen J.A."/>
            <person name="Garrity G."/>
            <person name="Hugenholtz P."/>
            <person name="Kyrpides N.C."/>
        </authorList>
    </citation>
    <scope>NUCLEOTIDE SEQUENCE [LARGE SCALE GENOMIC DNA]</scope>
    <source>
        <strain evidence="3 4">CGMCC 1.5364</strain>
    </source>
</reference>
<feature type="compositionally biased region" description="Basic and acidic residues" evidence="1">
    <location>
        <begin position="179"/>
        <end position="197"/>
    </location>
</feature>
<comment type="caution">
    <text evidence="3">The sequence shown here is derived from an EMBL/GenBank/DDBJ whole genome shotgun (WGS) entry which is preliminary data.</text>
</comment>
<keyword evidence="4" id="KW-1185">Reference proteome</keyword>
<keyword evidence="2" id="KW-0472">Membrane</keyword>
<evidence type="ECO:0000256" key="1">
    <source>
        <dbReference type="SAM" id="MobiDB-lite"/>
    </source>
</evidence>
<evidence type="ECO:0000313" key="3">
    <source>
        <dbReference type="EMBL" id="TWI26941.1"/>
    </source>
</evidence>
<dbReference type="EMBL" id="VLKU01000024">
    <property type="protein sequence ID" value="TWI26941.1"/>
    <property type="molecule type" value="Genomic_DNA"/>
</dbReference>
<dbReference type="Proteomes" id="UP000316225">
    <property type="component" value="Unassembled WGS sequence"/>
</dbReference>
<evidence type="ECO:0000313" key="4">
    <source>
        <dbReference type="Proteomes" id="UP000316225"/>
    </source>
</evidence>
<proteinExistence type="predicted"/>
<organism evidence="3 4">
    <name type="scientific">Paracoccus sulfuroxidans</name>
    <dbReference type="NCBI Taxonomy" id="384678"/>
    <lineage>
        <taxon>Bacteria</taxon>
        <taxon>Pseudomonadati</taxon>
        <taxon>Pseudomonadota</taxon>
        <taxon>Alphaproteobacteria</taxon>
        <taxon>Rhodobacterales</taxon>
        <taxon>Paracoccaceae</taxon>
        <taxon>Paracoccus</taxon>
    </lineage>
</organism>
<gene>
    <name evidence="3" type="ORF">IQ24_04011</name>
</gene>
<sequence length="215" mass="22677">MSSSSRSVSLPAHNKKEGTMSAIIQGLIGAVFGILSAIVLSPALAAFLQQTDKNAVISIWALAAIMAALGFFAPTIRRAFGRGFLMLGVCFLALPISTLLLTGRVANELITSAPENDQAAAVIGAGLAGMAATGIATFVGLIAGAIFVIIGVVLALGGQREVIVIERYRGSATRDYYEPVSRHNTDHSARRSNEPPLRRSNAPSERRKIVPPVRR</sequence>
<feature type="transmembrane region" description="Helical" evidence="2">
    <location>
        <begin position="21"/>
        <end position="48"/>
    </location>
</feature>
<keyword evidence="2" id="KW-0812">Transmembrane</keyword>
<feature type="region of interest" description="Disordered" evidence="1">
    <location>
        <begin position="179"/>
        <end position="215"/>
    </location>
</feature>